<reference evidence="1" key="3">
    <citation type="submission" date="2020-06" db="EMBL/GenBank/DDBJ databases">
        <title>Helianthus annuus Genome sequencing and assembly Release 2.</title>
        <authorList>
            <person name="Gouzy J."/>
            <person name="Langlade N."/>
            <person name="Munos S."/>
        </authorList>
    </citation>
    <scope>NUCLEOTIDE SEQUENCE</scope>
    <source>
        <tissue evidence="1">Leaves</tissue>
    </source>
</reference>
<name>A0A251VQA0_HELAN</name>
<dbReference type="InParanoid" id="A0A251VQA0"/>
<dbReference type="AlphaFoldDB" id="A0A251VQA0"/>
<dbReference type="EMBL" id="MNCJ02000316">
    <property type="protein sequence ID" value="KAF5822990.1"/>
    <property type="molecule type" value="Genomic_DNA"/>
</dbReference>
<gene>
    <name evidence="2" type="ORF">HannXRQ_Chr01g0022001</name>
    <name evidence="1" type="ORF">HanXRQr2_Chr01g0033381</name>
</gene>
<reference evidence="2" key="2">
    <citation type="submission" date="2017-02" db="EMBL/GenBank/DDBJ databases">
        <title>Sunflower complete genome.</title>
        <authorList>
            <person name="Langlade N."/>
            <person name="Munos S."/>
        </authorList>
    </citation>
    <scope>NUCLEOTIDE SEQUENCE [LARGE SCALE GENOMIC DNA]</scope>
    <source>
        <tissue evidence="2">Leaves</tissue>
    </source>
</reference>
<protein>
    <submittedName>
        <fullName evidence="2">Uncharacterized protein</fullName>
    </submittedName>
</protein>
<organism evidence="2 3">
    <name type="scientific">Helianthus annuus</name>
    <name type="common">Common sunflower</name>
    <dbReference type="NCBI Taxonomy" id="4232"/>
    <lineage>
        <taxon>Eukaryota</taxon>
        <taxon>Viridiplantae</taxon>
        <taxon>Streptophyta</taxon>
        <taxon>Embryophyta</taxon>
        <taxon>Tracheophyta</taxon>
        <taxon>Spermatophyta</taxon>
        <taxon>Magnoliopsida</taxon>
        <taxon>eudicotyledons</taxon>
        <taxon>Gunneridae</taxon>
        <taxon>Pentapetalae</taxon>
        <taxon>asterids</taxon>
        <taxon>campanulids</taxon>
        <taxon>Asterales</taxon>
        <taxon>Asteraceae</taxon>
        <taxon>Asteroideae</taxon>
        <taxon>Heliantheae alliance</taxon>
        <taxon>Heliantheae</taxon>
        <taxon>Helianthus</taxon>
    </lineage>
</organism>
<accession>A0A251VQA0</accession>
<sequence length="121" mass="14203">MNRVLLAKWWWRSRTEKGRLWQEVIAVVHHNIRLHMRMLYTGTTCEPMPTTKESFRFLGRYFALEPLHQKTSIRAYVPKVPGIGGLDFGDRSDVCVGSGRVRLLCGELMFIRLVWADVERR</sequence>
<evidence type="ECO:0000313" key="1">
    <source>
        <dbReference type="EMBL" id="KAF5822990.1"/>
    </source>
</evidence>
<dbReference type="Gramene" id="mRNA:HanXRQr2_Chr01g0033381">
    <property type="protein sequence ID" value="mRNA:HanXRQr2_Chr01g0033381"/>
    <property type="gene ID" value="HanXRQr2_Chr01g0033381"/>
</dbReference>
<evidence type="ECO:0000313" key="2">
    <source>
        <dbReference type="EMBL" id="OTG37728.1"/>
    </source>
</evidence>
<dbReference type="EMBL" id="CM007890">
    <property type="protein sequence ID" value="OTG37728.1"/>
    <property type="molecule type" value="Genomic_DNA"/>
</dbReference>
<reference evidence="1 3" key="1">
    <citation type="journal article" date="2017" name="Nature">
        <title>The sunflower genome provides insights into oil metabolism, flowering and Asterid evolution.</title>
        <authorList>
            <person name="Badouin H."/>
            <person name="Gouzy J."/>
            <person name="Grassa C.J."/>
            <person name="Murat F."/>
            <person name="Staton S.E."/>
            <person name="Cottret L."/>
            <person name="Lelandais-Briere C."/>
            <person name="Owens G.L."/>
            <person name="Carrere S."/>
            <person name="Mayjonade B."/>
            <person name="Legrand L."/>
            <person name="Gill N."/>
            <person name="Kane N.C."/>
            <person name="Bowers J.E."/>
            <person name="Hubner S."/>
            <person name="Bellec A."/>
            <person name="Berard A."/>
            <person name="Berges H."/>
            <person name="Blanchet N."/>
            <person name="Boniface M.C."/>
            <person name="Brunel D."/>
            <person name="Catrice O."/>
            <person name="Chaidir N."/>
            <person name="Claudel C."/>
            <person name="Donnadieu C."/>
            <person name="Faraut T."/>
            <person name="Fievet G."/>
            <person name="Helmstetter N."/>
            <person name="King M."/>
            <person name="Knapp S.J."/>
            <person name="Lai Z."/>
            <person name="Le Paslier M.C."/>
            <person name="Lippi Y."/>
            <person name="Lorenzon L."/>
            <person name="Mandel J.R."/>
            <person name="Marage G."/>
            <person name="Marchand G."/>
            <person name="Marquand E."/>
            <person name="Bret-Mestries E."/>
            <person name="Morien E."/>
            <person name="Nambeesan S."/>
            <person name="Nguyen T."/>
            <person name="Pegot-Espagnet P."/>
            <person name="Pouilly N."/>
            <person name="Raftis F."/>
            <person name="Sallet E."/>
            <person name="Schiex T."/>
            <person name="Thomas J."/>
            <person name="Vandecasteele C."/>
            <person name="Vares D."/>
            <person name="Vear F."/>
            <person name="Vautrin S."/>
            <person name="Crespi M."/>
            <person name="Mangin B."/>
            <person name="Burke J.M."/>
            <person name="Salse J."/>
            <person name="Munos S."/>
            <person name="Vincourt P."/>
            <person name="Rieseberg L.H."/>
            <person name="Langlade N.B."/>
        </authorList>
    </citation>
    <scope>NUCLEOTIDE SEQUENCE [LARGE SCALE GENOMIC DNA]</scope>
    <source>
        <strain evidence="3">cv. SF193</strain>
        <tissue evidence="1">Leaves</tissue>
    </source>
</reference>
<proteinExistence type="predicted"/>
<dbReference type="Proteomes" id="UP000215914">
    <property type="component" value="Chromosome 1"/>
</dbReference>
<keyword evidence="3" id="KW-1185">Reference proteome</keyword>
<evidence type="ECO:0000313" key="3">
    <source>
        <dbReference type="Proteomes" id="UP000215914"/>
    </source>
</evidence>